<dbReference type="STRING" id="1396826.PHA8399_01653"/>
<dbReference type="AlphaFoldDB" id="A0A0P1HWJ7"/>
<protein>
    <submittedName>
        <fullName evidence="1">Heme oxygenase</fullName>
    </submittedName>
</protein>
<gene>
    <name evidence="1" type="ORF">PHA8399_01653</name>
</gene>
<sequence length="187" mass="20465">MAKAQYENLRARLRGDTRHCHAALDDQVTRLDQQGAEGYARFLLLQWRLFAALEPVSQSAACAPVIRDLTQRAGADLEQLGRLAPVPRLPLDPHPLAVDYVVSGSRLGAKVLRKRWLDSGLPETMYADGYLSAPPYMEYWRGYVARAEALPAGGAAADRIVTDATGLFEFCLECIAAESAEGRAVHA</sequence>
<proteinExistence type="predicted"/>
<evidence type="ECO:0000313" key="1">
    <source>
        <dbReference type="EMBL" id="CUH99531.1"/>
    </source>
</evidence>
<name>A0A0P1HWJ7_9RHOB</name>
<accession>A0A0P1HWJ7</accession>
<reference evidence="1 2" key="1">
    <citation type="submission" date="2015-09" db="EMBL/GenBank/DDBJ databases">
        <authorList>
            <consortium name="Swine Surveillance"/>
        </authorList>
    </citation>
    <scope>NUCLEOTIDE SEQUENCE [LARGE SCALE GENOMIC DNA]</scope>
    <source>
        <strain evidence="1 2">CECT 8399</strain>
    </source>
</reference>
<organism evidence="1 2">
    <name type="scientific">Leisingera aquaemixtae</name>
    <dbReference type="NCBI Taxonomy" id="1396826"/>
    <lineage>
        <taxon>Bacteria</taxon>
        <taxon>Pseudomonadati</taxon>
        <taxon>Pseudomonadota</taxon>
        <taxon>Alphaproteobacteria</taxon>
        <taxon>Rhodobacterales</taxon>
        <taxon>Roseobacteraceae</taxon>
        <taxon>Leisingera</taxon>
    </lineage>
</organism>
<dbReference type="EMBL" id="CYSR01000020">
    <property type="protein sequence ID" value="CUH99531.1"/>
    <property type="molecule type" value="Genomic_DNA"/>
</dbReference>
<evidence type="ECO:0000313" key="2">
    <source>
        <dbReference type="Proteomes" id="UP000051326"/>
    </source>
</evidence>
<dbReference type="Proteomes" id="UP000051326">
    <property type="component" value="Unassembled WGS sequence"/>
</dbReference>
<dbReference type="RefSeq" id="WP_145977008.1">
    <property type="nucleotide sequence ID" value="NZ_CYSR01000020.1"/>
</dbReference>
<dbReference type="Gene3D" id="1.20.910.10">
    <property type="entry name" value="Heme oxygenase-like"/>
    <property type="match status" value="1"/>
</dbReference>
<dbReference type="InterPro" id="IPR016084">
    <property type="entry name" value="Haem_Oase-like_multi-hlx"/>
</dbReference>
<dbReference type="SUPFAM" id="SSF48613">
    <property type="entry name" value="Heme oxygenase-like"/>
    <property type="match status" value="1"/>
</dbReference>
<dbReference type="CDD" id="cd19166">
    <property type="entry name" value="HemeO-bac"/>
    <property type="match status" value="1"/>
</dbReference>